<name>A0A538SH58_UNCEI</name>
<keyword evidence="3" id="KW-1003">Cell membrane</keyword>
<dbReference type="EMBL" id="VBOT01000093">
    <property type="protein sequence ID" value="TMQ50707.1"/>
    <property type="molecule type" value="Genomic_DNA"/>
</dbReference>
<organism evidence="8 9">
    <name type="scientific">Eiseniibacteriota bacterium</name>
    <dbReference type="NCBI Taxonomy" id="2212470"/>
    <lineage>
        <taxon>Bacteria</taxon>
        <taxon>Candidatus Eiseniibacteriota</taxon>
    </lineage>
</organism>
<evidence type="ECO:0000256" key="5">
    <source>
        <dbReference type="ARBA" id="ARBA00022989"/>
    </source>
</evidence>
<dbReference type="GO" id="GO:0005886">
    <property type="term" value="C:plasma membrane"/>
    <property type="evidence" value="ECO:0007669"/>
    <property type="project" value="UniProtKB-SubCell"/>
</dbReference>
<evidence type="ECO:0000256" key="7">
    <source>
        <dbReference type="SAM" id="Phobius"/>
    </source>
</evidence>
<sequence length="226" mass="23081">MSHLHIPDGVLPAALWLPGLVTAVLLILVSARSLRQESPQQVAYQGALGALVLAAMAVQVPLGPIEYHLSLVGPIGVLLGPASSFQVMFVASAVLAFLGHGGLTVIGLNALVLGAGSALARPGYDMFRRRFSPVAAFAAAAAVAQAVCGLLWMGLMTVGLRAHAWSGRPDGGGGGRFGVLALVGVPLWILGVAAETTVAFGIARFLARVRPDLLPAAKDTRAAEAA</sequence>
<dbReference type="InterPro" id="IPR002751">
    <property type="entry name" value="CbiM/NikMN"/>
</dbReference>
<evidence type="ECO:0000256" key="1">
    <source>
        <dbReference type="ARBA" id="ARBA00004651"/>
    </source>
</evidence>
<reference evidence="8 9" key="1">
    <citation type="journal article" date="2019" name="Nat. Microbiol.">
        <title>Mediterranean grassland soil C-N compound turnover is dependent on rainfall and depth, and is mediated by genomically divergent microorganisms.</title>
        <authorList>
            <person name="Diamond S."/>
            <person name="Andeer P.F."/>
            <person name="Li Z."/>
            <person name="Crits-Christoph A."/>
            <person name="Burstein D."/>
            <person name="Anantharaman K."/>
            <person name="Lane K.R."/>
            <person name="Thomas B.C."/>
            <person name="Pan C."/>
            <person name="Northen T.R."/>
            <person name="Banfield J.F."/>
        </authorList>
    </citation>
    <scope>NUCLEOTIDE SEQUENCE [LARGE SCALE GENOMIC DNA]</scope>
    <source>
        <strain evidence="8">WS_3</strain>
    </source>
</reference>
<evidence type="ECO:0000256" key="4">
    <source>
        <dbReference type="ARBA" id="ARBA00022692"/>
    </source>
</evidence>
<comment type="subcellular location">
    <subcellularLocation>
        <location evidence="1">Cell membrane</location>
        <topology evidence="1">Multi-pass membrane protein</topology>
    </subcellularLocation>
</comment>
<evidence type="ECO:0008006" key="10">
    <source>
        <dbReference type="Google" id="ProtNLM"/>
    </source>
</evidence>
<evidence type="ECO:0000256" key="2">
    <source>
        <dbReference type="ARBA" id="ARBA00022448"/>
    </source>
</evidence>
<dbReference type="AlphaFoldDB" id="A0A538SH58"/>
<evidence type="ECO:0000313" key="9">
    <source>
        <dbReference type="Proteomes" id="UP000320184"/>
    </source>
</evidence>
<evidence type="ECO:0000313" key="8">
    <source>
        <dbReference type="EMBL" id="TMQ50707.1"/>
    </source>
</evidence>
<keyword evidence="5 7" id="KW-1133">Transmembrane helix</keyword>
<keyword evidence="6 7" id="KW-0472">Membrane</keyword>
<evidence type="ECO:0000256" key="3">
    <source>
        <dbReference type="ARBA" id="ARBA00022475"/>
    </source>
</evidence>
<dbReference type="Pfam" id="PF01891">
    <property type="entry name" value="CbiM"/>
    <property type="match status" value="1"/>
</dbReference>
<feature type="transmembrane region" description="Helical" evidence="7">
    <location>
        <begin position="13"/>
        <end position="31"/>
    </location>
</feature>
<dbReference type="PANTHER" id="PTHR34229:SF1">
    <property type="entry name" value="METAL TRANSPORT PROTEIN HI_1621-RELATED"/>
    <property type="match status" value="1"/>
</dbReference>
<protein>
    <recommendedName>
        <fullName evidence="10">Cobalamin biosynthesis protein CbiM</fullName>
    </recommendedName>
</protein>
<feature type="transmembrane region" description="Helical" evidence="7">
    <location>
        <begin position="177"/>
        <end position="203"/>
    </location>
</feature>
<accession>A0A538SH58</accession>
<comment type="caution">
    <text evidence="8">The sequence shown here is derived from an EMBL/GenBank/DDBJ whole genome shotgun (WGS) entry which is preliminary data.</text>
</comment>
<feature type="transmembrane region" description="Helical" evidence="7">
    <location>
        <begin position="43"/>
        <end position="65"/>
    </location>
</feature>
<dbReference type="Gene3D" id="1.10.1760.20">
    <property type="match status" value="1"/>
</dbReference>
<feature type="transmembrane region" description="Helical" evidence="7">
    <location>
        <begin position="85"/>
        <end position="113"/>
    </location>
</feature>
<dbReference type="GO" id="GO:0000041">
    <property type="term" value="P:transition metal ion transport"/>
    <property type="evidence" value="ECO:0007669"/>
    <property type="project" value="InterPro"/>
</dbReference>
<proteinExistence type="predicted"/>
<feature type="transmembrane region" description="Helical" evidence="7">
    <location>
        <begin position="134"/>
        <end position="157"/>
    </location>
</feature>
<dbReference type="Proteomes" id="UP000320184">
    <property type="component" value="Unassembled WGS sequence"/>
</dbReference>
<keyword evidence="4 7" id="KW-0812">Transmembrane</keyword>
<evidence type="ECO:0000256" key="6">
    <source>
        <dbReference type="ARBA" id="ARBA00023136"/>
    </source>
</evidence>
<dbReference type="PANTHER" id="PTHR34229">
    <property type="entry name" value="METAL TRANSPORT PROTEIN HI_1621-RELATED"/>
    <property type="match status" value="1"/>
</dbReference>
<keyword evidence="2" id="KW-0813">Transport</keyword>
<gene>
    <name evidence="8" type="ORF">E6K73_07335</name>
</gene>